<dbReference type="PANTHER" id="PTHR48051:SF54">
    <property type="entry name" value="LEUCINE-RICH REPEAT-CONTAINING PROTEIN"/>
    <property type="match status" value="1"/>
</dbReference>
<evidence type="ECO:0000313" key="4">
    <source>
        <dbReference type="Proteomes" id="UP001152747"/>
    </source>
</evidence>
<dbReference type="Proteomes" id="UP001152747">
    <property type="component" value="Unassembled WGS sequence"/>
</dbReference>
<dbReference type="PROSITE" id="PS51450">
    <property type="entry name" value="LRR"/>
    <property type="match status" value="1"/>
</dbReference>
<evidence type="ECO:0000313" key="3">
    <source>
        <dbReference type="EMBL" id="CAI5448093.1"/>
    </source>
</evidence>
<name>A0A9P1IRM5_9PELO</name>
<dbReference type="Pfam" id="PF12799">
    <property type="entry name" value="LRR_4"/>
    <property type="match status" value="1"/>
</dbReference>
<sequence>MSLTLSAGRGVTQVVERCEAAKEGGFLDLSSCQLMYIADAVYLLLKGYTISKVSIADNTLKKFPRKFVEKFPEATILNMEQNEISELPEEVGNWKSIKGLNASKNKLSGKFPEILYSLENLIYLDLSDNEISEIDFGKIQTSLPKLVQLNLSNNSLPEDLKDIVKSFEKLKVLL</sequence>
<dbReference type="PANTHER" id="PTHR48051">
    <property type="match status" value="1"/>
</dbReference>
<keyword evidence="1" id="KW-0433">Leucine-rich repeat</keyword>
<dbReference type="SUPFAM" id="SSF52058">
    <property type="entry name" value="L domain-like"/>
    <property type="match status" value="1"/>
</dbReference>
<reference evidence="3" key="1">
    <citation type="submission" date="2022-11" db="EMBL/GenBank/DDBJ databases">
        <authorList>
            <person name="Kikuchi T."/>
        </authorList>
    </citation>
    <scope>NUCLEOTIDE SEQUENCE</scope>
    <source>
        <strain evidence="3">PS1010</strain>
    </source>
</reference>
<keyword evidence="2" id="KW-0677">Repeat</keyword>
<accession>A0A9P1IRM5</accession>
<dbReference type="EMBL" id="CANHGI010000004">
    <property type="protein sequence ID" value="CAI5448093.1"/>
    <property type="molecule type" value="Genomic_DNA"/>
</dbReference>
<dbReference type="InterPro" id="IPR025875">
    <property type="entry name" value="Leu-rich_rpt_4"/>
</dbReference>
<dbReference type="InterPro" id="IPR050216">
    <property type="entry name" value="LRR_domain-containing"/>
</dbReference>
<dbReference type="PRINTS" id="PR00019">
    <property type="entry name" value="LEURICHRPT"/>
</dbReference>
<dbReference type="AlphaFoldDB" id="A0A9P1IRM5"/>
<comment type="caution">
    <text evidence="3">The sequence shown here is derived from an EMBL/GenBank/DDBJ whole genome shotgun (WGS) entry which is preliminary data.</text>
</comment>
<dbReference type="Gene3D" id="3.80.10.10">
    <property type="entry name" value="Ribonuclease Inhibitor"/>
    <property type="match status" value="1"/>
</dbReference>
<protein>
    <submittedName>
        <fullName evidence="3">Uncharacterized protein</fullName>
    </submittedName>
</protein>
<dbReference type="InterPro" id="IPR001611">
    <property type="entry name" value="Leu-rich_rpt"/>
</dbReference>
<proteinExistence type="predicted"/>
<organism evidence="3 4">
    <name type="scientific">Caenorhabditis angaria</name>
    <dbReference type="NCBI Taxonomy" id="860376"/>
    <lineage>
        <taxon>Eukaryota</taxon>
        <taxon>Metazoa</taxon>
        <taxon>Ecdysozoa</taxon>
        <taxon>Nematoda</taxon>
        <taxon>Chromadorea</taxon>
        <taxon>Rhabditida</taxon>
        <taxon>Rhabditina</taxon>
        <taxon>Rhabditomorpha</taxon>
        <taxon>Rhabditoidea</taxon>
        <taxon>Rhabditidae</taxon>
        <taxon>Peloderinae</taxon>
        <taxon>Caenorhabditis</taxon>
    </lineage>
</organism>
<dbReference type="OrthoDB" id="1060944at2759"/>
<dbReference type="InterPro" id="IPR032675">
    <property type="entry name" value="LRR_dom_sf"/>
</dbReference>
<dbReference type="GO" id="GO:0005737">
    <property type="term" value="C:cytoplasm"/>
    <property type="evidence" value="ECO:0007669"/>
    <property type="project" value="TreeGrafter"/>
</dbReference>
<evidence type="ECO:0000256" key="1">
    <source>
        <dbReference type="ARBA" id="ARBA00022614"/>
    </source>
</evidence>
<evidence type="ECO:0000256" key="2">
    <source>
        <dbReference type="ARBA" id="ARBA00022737"/>
    </source>
</evidence>
<gene>
    <name evidence="3" type="ORF">CAMP_LOCUS10730</name>
</gene>
<keyword evidence="4" id="KW-1185">Reference proteome</keyword>